<dbReference type="SUPFAM" id="SSF56784">
    <property type="entry name" value="HAD-like"/>
    <property type="match status" value="1"/>
</dbReference>
<dbReference type="InterPro" id="IPR023214">
    <property type="entry name" value="HAD_sf"/>
</dbReference>
<dbReference type="Pfam" id="PF00702">
    <property type="entry name" value="Hydrolase"/>
    <property type="match status" value="1"/>
</dbReference>
<dbReference type="InterPro" id="IPR036412">
    <property type="entry name" value="HAD-like_sf"/>
</dbReference>
<dbReference type="InterPro" id="IPR044924">
    <property type="entry name" value="HAD-SF_hydro_IA_REG-2-like_cap"/>
</dbReference>
<accession>A0A6J4S2W2</accession>
<evidence type="ECO:0000313" key="1">
    <source>
        <dbReference type="EMBL" id="CAA9484961.1"/>
    </source>
</evidence>
<evidence type="ECO:0008006" key="2">
    <source>
        <dbReference type="Google" id="ProtNLM"/>
    </source>
</evidence>
<dbReference type="PANTHER" id="PTHR46649:SF4">
    <property type="entry name" value="HALOACID DEHALOGENASE-LIKE HYDROLASE (HAD) SUPERFAMILY PROTEIN"/>
    <property type="match status" value="1"/>
</dbReference>
<dbReference type="AlphaFoldDB" id="A0A6J4S2W2"/>
<name>A0A6J4S2W2_9ACTN</name>
<dbReference type="Gene3D" id="1.10.150.720">
    <property type="entry name" value="Haloacid dehalogenase-like hydrolase"/>
    <property type="match status" value="1"/>
</dbReference>
<dbReference type="SFLD" id="SFLDG01129">
    <property type="entry name" value="C1.5:_HAD__Beta-PGM__Phosphata"/>
    <property type="match status" value="1"/>
</dbReference>
<reference evidence="1" key="1">
    <citation type="submission" date="2020-02" db="EMBL/GenBank/DDBJ databases">
        <authorList>
            <person name="Meier V. D."/>
        </authorList>
    </citation>
    <scope>NUCLEOTIDE SEQUENCE</scope>
    <source>
        <strain evidence="1">AVDCRST_MAG53</strain>
    </source>
</reference>
<dbReference type="PRINTS" id="PR00413">
    <property type="entry name" value="HADHALOGNASE"/>
</dbReference>
<protein>
    <recommendedName>
        <fullName evidence="2">HAD family hydrolase</fullName>
    </recommendedName>
</protein>
<dbReference type="EMBL" id="CADCVR010000030">
    <property type="protein sequence ID" value="CAA9484961.1"/>
    <property type="molecule type" value="Genomic_DNA"/>
</dbReference>
<gene>
    <name evidence="1" type="ORF">AVDCRST_MAG53-926</name>
</gene>
<dbReference type="NCBIfam" id="TIGR01549">
    <property type="entry name" value="HAD-SF-IA-v1"/>
    <property type="match status" value="1"/>
</dbReference>
<dbReference type="PANTHER" id="PTHR46649">
    <property type="match status" value="1"/>
</dbReference>
<proteinExistence type="predicted"/>
<dbReference type="Gene3D" id="3.40.50.1000">
    <property type="entry name" value="HAD superfamily/HAD-like"/>
    <property type="match status" value="1"/>
</dbReference>
<dbReference type="InterPro" id="IPR006439">
    <property type="entry name" value="HAD-SF_hydro_IA"/>
</dbReference>
<organism evidence="1">
    <name type="scientific">uncultured Solirubrobacteraceae bacterium</name>
    <dbReference type="NCBI Taxonomy" id="1162706"/>
    <lineage>
        <taxon>Bacteria</taxon>
        <taxon>Bacillati</taxon>
        <taxon>Actinomycetota</taxon>
        <taxon>Thermoleophilia</taxon>
        <taxon>Solirubrobacterales</taxon>
        <taxon>Solirubrobacteraceae</taxon>
        <taxon>environmental samples</taxon>
    </lineage>
</organism>
<sequence length="240" mass="24611">MGGLTVVLLDALGTILELEQPWPHLVRELGERGTRVTEELAREAMLAEMAFYRAEHHRAADADGLARLRRECAGVVLEHLGPAAAHTAIEDVEAALLAAVRFVAYSDVAPALEQLREDGAQLVVVSNWDVSLHTVLAQSGLSGLLDGAISSAEAGAAKPDPAILVAALALVGGSAEDAFMVGDSVATDIAGAQALGIAPVLVARAAGEGLGSFGAGPRAPAGVPTLPGLAGLPELVRYRR</sequence>
<dbReference type="SFLD" id="SFLDS00003">
    <property type="entry name" value="Haloacid_Dehalogenase"/>
    <property type="match status" value="1"/>
</dbReference>